<protein>
    <recommendedName>
        <fullName evidence="6">GATA-type domain-containing protein</fullName>
    </recommendedName>
</protein>
<organism evidence="7 8">
    <name type="scientific">Sanghuangporus baumii</name>
    <name type="common">Phellinus baumii</name>
    <dbReference type="NCBI Taxonomy" id="108892"/>
    <lineage>
        <taxon>Eukaryota</taxon>
        <taxon>Fungi</taxon>
        <taxon>Dikarya</taxon>
        <taxon>Basidiomycota</taxon>
        <taxon>Agaricomycotina</taxon>
        <taxon>Agaricomycetes</taxon>
        <taxon>Hymenochaetales</taxon>
        <taxon>Hymenochaetaceae</taxon>
        <taxon>Sanghuangporus</taxon>
    </lineage>
</organism>
<dbReference type="Gene3D" id="3.30.50.10">
    <property type="entry name" value="Erythroid Transcription Factor GATA-1, subunit A"/>
    <property type="match status" value="1"/>
</dbReference>
<dbReference type="AlphaFoldDB" id="A0A9Q5N579"/>
<dbReference type="GO" id="GO:0043565">
    <property type="term" value="F:sequence-specific DNA binding"/>
    <property type="evidence" value="ECO:0007669"/>
    <property type="project" value="InterPro"/>
</dbReference>
<proteinExistence type="predicted"/>
<evidence type="ECO:0000259" key="6">
    <source>
        <dbReference type="PROSITE" id="PS50114"/>
    </source>
</evidence>
<evidence type="ECO:0000256" key="4">
    <source>
        <dbReference type="PROSITE-ProRule" id="PRU00094"/>
    </source>
</evidence>
<evidence type="ECO:0000256" key="2">
    <source>
        <dbReference type="ARBA" id="ARBA00022771"/>
    </source>
</evidence>
<dbReference type="InterPro" id="IPR000679">
    <property type="entry name" value="Znf_GATA"/>
</dbReference>
<keyword evidence="8" id="KW-1185">Reference proteome</keyword>
<name>A0A9Q5N579_SANBA</name>
<dbReference type="Pfam" id="PF00320">
    <property type="entry name" value="GATA"/>
    <property type="match status" value="1"/>
</dbReference>
<dbReference type="CDD" id="cd00202">
    <property type="entry name" value="ZnF_GATA"/>
    <property type="match status" value="1"/>
</dbReference>
<dbReference type="EMBL" id="LNZH02000213">
    <property type="protein sequence ID" value="OCB84933.1"/>
    <property type="molecule type" value="Genomic_DNA"/>
</dbReference>
<dbReference type="PROSITE" id="PS50114">
    <property type="entry name" value="GATA_ZN_FINGER_2"/>
    <property type="match status" value="1"/>
</dbReference>
<feature type="region of interest" description="Disordered" evidence="5">
    <location>
        <begin position="466"/>
        <end position="509"/>
    </location>
</feature>
<comment type="caution">
    <text evidence="7">The sequence shown here is derived from an EMBL/GenBank/DDBJ whole genome shotgun (WGS) entry which is preliminary data.</text>
</comment>
<dbReference type="InterPro" id="IPR013088">
    <property type="entry name" value="Znf_NHR/GATA"/>
</dbReference>
<feature type="compositionally biased region" description="Basic and acidic residues" evidence="5">
    <location>
        <begin position="488"/>
        <end position="501"/>
    </location>
</feature>
<dbReference type="PANTHER" id="PTHR45658:SF18">
    <property type="entry name" value="PROTEIN GAT2"/>
    <property type="match status" value="1"/>
</dbReference>
<gene>
    <name evidence="7" type="ORF">A7U60_g8155</name>
</gene>
<sequence length="659" mass="73148">MDLHSTHPHSFSSSYQPTPHDHTYSQYSTIPLPGHHLPPSPITNGTLSGNVLTKGKRPVLPEVGQTRCYWALLTASLQFTVLDPVLKYHLREQAPCILDRGLLDFVHPDERESAERDLGSVLAERALHGSVTRVRYCRLSRVRRLLGWSDNSLPYPPTFPAERIAVDADYMAVYLVVNCVSDGIVLCFIHAVVDIAPQADNDEQRRTGWSNWCSTYGFCSMPMHCISVCVTLRSRFQELLQTHRYGFSKFFKITQDGYVVSVGNTLAQLAQQVQLGYSVGNEDGDNARTSCTRRYKSVQTVKLPTVSGSKILQVESILIPHGTIIFACHKVSDAYLNLYPSITDYQDTRIPDSAFQDVESSKGPDFGNSTLPPSHQELVSHTYVRHWVDQQLQAQVHRDSQSWDVSRNMPSASPSTHDHIEYSIVGSRTQPYQYEWQNGSRPAEKSTHIVTASKAGAQPSSAVITSSCESAGTVPSSTASSTIPTPHINDKKSRSPSRDTETPSSSKVKLARDRVISHGRGQGTPPTGINGCAHCQIKHSPEWRKGPSGKKDLCNACGLRFSRSRAKTEGVASRKRKNKDKELHLMSKQSRALAEVAAATVVREDLQSKDHQREQEAPIARFQLTTDRIDWPGTSLNASPVSALEFSQTSHTVQMPYFS</sequence>
<dbReference type="SUPFAM" id="SSF57716">
    <property type="entry name" value="Glucocorticoid receptor-like (DNA-binding domain)"/>
    <property type="match status" value="1"/>
</dbReference>
<dbReference type="PROSITE" id="PS00344">
    <property type="entry name" value="GATA_ZN_FINGER_1"/>
    <property type="match status" value="1"/>
</dbReference>
<feature type="region of interest" description="Disordered" evidence="5">
    <location>
        <begin position="398"/>
        <end position="417"/>
    </location>
</feature>
<evidence type="ECO:0000313" key="8">
    <source>
        <dbReference type="Proteomes" id="UP000757232"/>
    </source>
</evidence>
<dbReference type="Proteomes" id="UP000757232">
    <property type="component" value="Unassembled WGS sequence"/>
</dbReference>
<accession>A0A9Q5N579</accession>
<evidence type="ECO:0000256" key="1">
    <source>
        <dbReference type="ARBA" id="ARBA00022723"/>
    </source>
</evidence>
<dbReference type="PANTHER" id="PTHR45658">
    <property type="entry name" value="GATA TRANSCRIPTION FACTOR"/>
    <property type="match status" value="1"/>
</dbReference>
<evidence type="ECO:0000256" key="5">
    <source>
        <dbReference type="SAM" id="MobiDB-lite"/>
    </source>
</evidence>
<dbReference type="SMART" id="SM00401">
    <property type="entry name" value="ZnF_GATA"/>
    <property type="match status" value="1"/>
</dbReference>
<keyword evidence="2 4" id="KW-0863">Zinc-finger</keyword>
<evidence type="ECO:0000256" key="3">
    <source>
        <dbReference type="ARBA" id="ARBA00022833"/>
    </source>
</evidence>
<dbReference type="GO" id="GO:0006355">
    <property type="term" value="P:regulation of DNA-templated transcription"/>
    <property type="evidence" value="ECO:0007669"/>
    <property type="project" value="InterPro"/>
</dbReference>
<dbReference type="OrthoDB" id="2162994at2759"/>
<feature type="region of interest" description="Disordered" evidence="5">
    <location>
        <begin position="1"/>
        <end position="49"/>
    </location>
</feature>
<keyword evidence="3" id="KW-0862">Zinc</keyword>
<keyword evidence="1" id="KW-0479">Metal-binding</keyword>
<feature type="compositionally biased region" description="Low complexity" evidence="5">
    <location>
        <begin position="473"/>
        <end position="486"/>
    </location>
</feature>
<feature type="compositionally biased region" description="Polar residues" evidence="5">
    <location>
        <begin position="8"/>
        <end position="17"/>
    </location>
</feature>
<feature type="domain" description="GATA-type" evidence="6">
    <location>
        <begin position="532"/>
        <end position="559"/>
    </location>
</feature>
<reference evidence="7" key="1">
    <citation type="submission" date="2016-06" db="EMBL/GenBank/DDBJ databases">
        <title>Draft Genome sequence of the fungus Inonotus baumii.</title>
        <authorList>
            <person name="Zhu H."/>
            <person name="Lin W."/>
        </authorList>
    </citation>
    <scope>NUCLEOTIDE SEQUENCE</scope>
    <source>
        <strain evidence="7">821</strain>
    </source>
</reference>
<dbReference type="GO" id="GO:0008270">
    <property type="term" value="F:zinc ion binding"/>
    <property type="evidence" value="ECO:0007669"/>
    <property type="project" value="UniProtKB-KW"/>
</dbReference>
<dbReference type="InterPro" id="IPR051140">
    <property type="entry name" value="GATA_TF"/>
</dbReference>
<evidence type="ECO:0000313" key="7">
    <source>
        <dbReference type="EMBL" id="OCB84933.1"/>
    </source>
</evidence>
<feature type="compositionally biased region" description="Polar residues" evidence="5">
    <location>
        <begin position="402"/>
        <end position="415"/>
    </location>
</feature>